<protein>
    <recommendedName>
        <fullName evidence="3">Porin domain-containing protein</fullName>
    </recommendedName>
</protein>
<accession>A0A0S8GKY0</accession>
<dbReference type="Proteomes" id="UP000051096">
    <property type="component" value="Unassembled WGS sequence"/>
</dbReference>
<evidence type="ECO:0000313" key="2">
    <source>
        <dbReference type="Proteomes" id="UP000051096"/>
    </source>
</evidence>
<dbReference type="EMBL" id="LJUO01000031">
    <property type="protein sequence ID" value="KPK72477.1"/>
    <property type="molecule type" value="Genomic_DNA"/>
</dbReference>
<proteinExistence type="predicted"/>
<gene>
    <name evidence="1" type="ORF">AMJ87_04755</name>
</gene>
<dbReference type="AlphaFoldDB" id="A0A0S8GKY0"/>
<evidence type="ECO:0000313" key="1">
    <source>
        <dbReference type="EMBL" id="KPK72477.1"/>
    </source>
</evidence>
<name>A0A0S8GKY0_UNCW3</name>
<organism evidence="1 2">
    <name type="scientific">candidate division WOR_3 bacterium SM23_60</name>
    <dbReference type="NCBI Taxonomy" id="1703780"/>
    <lineage>
        <taxon>Bacteria</taxon>
        <taxon>Bacteria division WOR-3</taxon>
    </lineage>
</organism>
<comment type="caution">
    <text evidence="1">The sequence shown here is derived from an EMBL/GenBank/DDBJ whole genome shotgun (WGS) entry which is preliminary data.</text>
</comment>
<sequence length="91" mass="9555">MGPLEIDGNLGYEATGISGEEGTIIYALAVIFNAEQFAFGVEGAGDKDGLRSWLMGGRYAILEGFAVDAGISGEFEDDAVSTLVAGIHYEF</sequence>
<evidence type="ECO:0008006" key="3">
    <source>
        <dbReference type="Google" id="ProtNLM"/>
    </source>
</evidence>
<reference evidence="1 2" key="1">
    <citation type="journal article" date="2015" name="Microbiome">
        <title>Genomic resolution of linkages in carbon, nitrogen, and sulfur cycling among widespread estuary sediment bacteria.</title>
        <authorList>
            <person name="Baker B.J."/>
            <person name="Lazar C.S."/>
            <person name="Teske A.P."/>
            <person name="Dick G.J."/>
        </authorList>
    </citation>
    <scope>NUCLEOTIDE SEQUENCE [LARGE SCALE GENOMIC DNA]</scope>
    <source>
        <strain evidence="1">SM23_60</strain>
    </source>
</reference>